<dbReference type="Pfam" id="PF03795">
    <property type="entry name" value="YCII"/>
    <property type="match status" value="1"/>
</dbReference>
<comment type="similarity">
    <text evidence="1">Belongs to the YciI family.</text>
</comment>
<gene>
    <name evidence="3" type="ORF">DVJ77_09955</name>
</gene>
<evidence type="ECO:0000259" key="2">
    <source>
        <dbReference type="Pfam" id="PF03795"/>
    </source>
</evidence>
<dbReference type="RefSeq" id="WP_114845369.1">
    <property type="nucleotide sequence ID" value="NZ_JBHSPE010000005.1"/>
</dbReference>
<proteinExistence type="inferred from homology"/>
<reference evidence="3 4" key="1">
    <citation type="submission" date="2018-07" db="EMBL/GenBank/DDBJ databases">
        <title>Dyella tabacisoli L4-6T, whole genome shotgun sequence.</title>
        <authorList>
            <person name="Zhou X.-K."/>
            <person name="Li W.-J."/>
            <person name="Duan Y.-Q."/>
        </authorList>
    </citation>
    <scope>NUCLEOTIDE SEQUENCE [LARGE SCALE GENOMIC DNA]</scope>
    <source>
        <strain evidence="3 4">L4-6</strain>
    </source>
</reference>
<organism evidence="3 4">
    <name type="scientific">Dyella tabacisoli</name>
    <dbReference type="NCBI Taxonomy" id="2282381"/>
    <lineage>
        <taxon>Bacteria</taxon>
        <taxon>Pseudomonadati</taxon>
        <taxon>Pseudomonadota</taxon>
        <taxon>Gammaproteobacteria</taxon>
        <taxon>Lysobacterales</taxon>
        <taxon>Rhodanobacteraceae</taxon>
        <taxon>Dyella</taxon>
    </lineage>
</organism>
<dbReference type="InterPro" id="IPR011008">
    <property type="entry name" value="Dimeric_a/b-barrel"/>
</dbReference>
<comment type="caution">
    <text evidence="3">The sequence shown here is derived from an EMBL/GenBank/DDBJ whole genome shotgun (WGS) entry which is preliminary data.</text>
</comment>
<dbReference type="OrthoDB" id="9795306at2"/>
<evidence type="ECO:0000313" key="4">
    <source>
        <dbReference type="Proteomes" id="UP000253782"/>
    </source>
</evidence>
<sequence length="116" mass="13081">MRFLVLIKIEENSGNVPDERLLTEMGKLIAEMKKAGVLVETDGLRPTSEGARIRLDKGKTKLMDGPFSESKEVVGGFFMLETASQEEALEWMRRFLVTHGTEWTVECEVRQLGGYS</sequence>
<dbReference type="Proteomes" id="UP000253782">
    <property type="component" value="Unassembled WGS sequence"/>
</dbReference>
<evidence type="ECO:0000256" key="1">
    <source>
        <dbReference type="ARBA" id="ARBA00007689"/>
    </source>
</evidence>
<name>A0A369UP52_9GAMM</name>
<dbReference type="AlphaFoldDB" id="A0A369UP52"/>
<dbReference type="EMBL" id="QQAH01000009">
    <property type="protein sequence ID" value="RDD81498.1"/>
    <property type="molecule type" value="Genomic_DNA"/>
</dbReference>
<keyword evidence="4" id="KW-1185">Reference proteome</keyword>
<dbReference type="PANTHER" id="PTHR35174:SF1">
    <property type="entry name" value="BLL0086 PROTEIN"/>
    <property type="match status" value="1"/>
</dbReference>
<protein>
    <submittedName>
        <fullName evidence="3">Transcriptional regulator</fullName>
    </submittedName>
</protein>
<dbReference type="Gene3D" id="3.30.70.1060">
    <property type="entry name" value="Dimeric alpha+beta barrel"/>
    <property type="match status" value="1"/>
</dbReference>
<feature type="domain" description="YCII-related" evidence="2">
    <location>
        <begin position="1"/>
        <end position="94"/>
    </location>
</feature>
<dbReference type="SUPFAM" id="SSF54909">
    <property type="entry name" value="Dimeric alpha+beta barrel"/>
    <property type="match status" value="1"/>
</dbReference>
<accession>A0A369UP52</accession>
<evidence type="ECO:0000313" key="3">
    <source>
        <dbReference type="EMBL" id="RDD81498.1"/>
    </source>
</evidence>
<dbReference type="PANTHER" id="PTHR35174">
    <property type="entry name" value="BLL7171 PROTEIN-RELATED"/>
    <property type="match status" value="1"/>
</dbReference>
<dbReference type="InterPro" id="IPR005545">
    <property type="entry name" value="YCII"/>
</dbReference>